<accession>A0ABQ5UIK1</accession>
<protein>
    <recommendedName>
        <fullName evidence="3">Sulfotransferase family protein</fullName>
    </recommendedName>
</protein>
<comment type="caution">
    <text evidence="1">The sequence shown here is derived from an EMBL/GenBank/DDBJ whole genome shotgun (WGS) entry which is preliminary data.</text>
</comment>
<dbReference type="InterPro" id="IPR005331">
    <property type="entry name" value="Sulfotransferase"/>
</dbReference>
<organism evidence="1 2">
    <name type="scientific">Devosia yakushimensis</name>
    <dbReference type="NCBI Taxonomy" id="470028"/>
    <lineage>
        <taxon>Bacteria</taxon>
        <taxon>Pseudomonadati</taxon>
        <taxon>Pseudomonadota</taxon>
        <taxon>Alphaproteobacteria</taxon>
        <taxon>Hyphomicrobiales</taxon>
        <taxon>Devosiaceae</taxon>
        <taxon>Devosia</taxon>
    </lineage>
</organism>
<name>A0ABQ5UIK1_9HYPH</name>
<keyword evidence="2" id="KW-1185">Reference proteome</keyword>
<dbReference type="Gene3D" id="3.40.50.300">
    <property type="entry name" value="P-loop containing nucleotide triphosphate hydrolases"/>
    <property type="match status" value="1"/>
</dbReference>
<dbReference type="Proteomes" id="UP001161406">
    <property type="component" value="Unassembled WGS sequence"/>
</dbReference>
<reference evidence="1" key="2">
    <citation type="submission" date="2023-01" db="EMBL/GenBank/DDBJ databases">
        <title>Draft genome sequence of Devosia yakushimensis strain NBRC 103855.</title>
        <authorList>
            <person name="Sun Q."/>
            <person name="Mori K."/>
        </authorList>
    </citation>
    <scope>NUCLEOTIDE SEQUENCE</scope>
    <source>
        <strain evidence="1">NBRC 103855</strain>
    </source>
</reference>
<dbReference type="InterPro" id="IPR027417">
    <property type="entry name" value="P-loop_NTPase"/>
</dbReference>
<evidence type="ECO:0008006" key="3">
    <source>
        <dbReference type="Google" id="ProtNLM"/>
    </source>
</evidence>
<dbReference type="SUPFAM" id="SSF52540">
    <property type="entry name" value="P-loop containing nucleoside triphosphate hydrolases"/>
    <property type="match status" value="1"/>
</dbReference>
<dbReference type="Pfam" id="PF03567">
    <property type="entry name" value="Sulfotransfer_2"/>
    <property type="match status" value="1"/>
</dbReference>
<gene>
    <name evidence="1" type="ORF">GCM10007913_31790</name>
</gene>
<dbReference type="EMBL" id="BSNG01000001">
    <property type="protein sequence ID" value="GLQ11247.1"/>
    <property type="molecule type" value="Genomic_DNA"/>
</dbReference>
<sequence length="293" mass="33357">MLAGEVRYLTGKSPEVEAGIAAEAEAAVPLEADAAIDVAKPSVRQKKPKYFHFAPIDRLERERVLHDEKYTDGSRDELTFVHIGKCGGYSVADALAISPAIQSRFTRISRVHLRPPYYQSNASYLFVLRNPIDRLISAFAWRYQKVVQERKQEFQYPGEFEALVKYERLNDLAEALVKDGHLSNEAMRSMLSITHFRHDIAYYLEGLLTNISPEQVYCVFTQDQLAEDMERVLGVDGISRQNKSDDTLFEKNMALSTVARENLKLVFSRDYDCIRSLNAIYPLGAKKLEALLQ</sequence>
<reference evidence="1" key="1">
    <citation type="journal article" date="2014" name="Int. J. Syst. Evol. Microbiol.">
        <title>Complete genome of a new Firmicutes species belonging to the dominant human colonic microbiota ('Ruminococcus bicirculans') reveals two chromosomes and a selective capacity to utilize plant glucans.</title>
        <authorList>
            <consortium name="NISC Comparative Sequencing Program"/>
            <person name="Wegmann U."/>
            <person name="Louis P."/>
            <person name="Goesmann A."/>
            <person name="Henrissat B."/>
            <person name="Duncan S.H."/>
            <person name="Flint H.J."/>
        </authorList>
    </citation>
    <scope>NUCLEOTIDE SEQUENCE</scope>
    <source>
        <strain evidence="1">NBRC 103855</strain>
    </source>
</reference>
<evidence type="ECO:0000313" key="1">
    <source>
        <dbReference type="EMBL" id="GLQ11247.1"/>
    </source>
</evidence>
<evidence type="ECO:0000313" key="2">
    <source>
        <dbReference type="Proteomes" id="UP001161406"/>
    </source>
</evidence>
<proteinExistence type="predicted"/>